<feature type="compositionally biased region" description="Pro residues" evidence="6">
    <location>
        <begin position="150"/>
        <end position="177"/>
    </location>
</feature>
<dbReference type="CDD" id="cd03561">
    <property type="entry name" value="VHS"/>
    <property type="match status" value="1"/>
</dbReference>
<dbReference type="InterPro" id="IPR044836">
    <property type="entry name" value="TOL_plant"/>
</dbReference>
<organism evidence="9 10">
    <name type="scientific">Ceratodon purpureus</name>
    <name type="common">Fire moss</name>
    <name type="synonym">Dicranum purpureum</name>
    <dbReference type="NCBI Taxonomy" id="3225"/>
    <lineage>
        <taxon>Eukaryota</taxon>
        <taxon>Viridiplantae</taxon>
        <taxon>Streptophyta</taxon>
        <taxon>Embryophyta</taxon>
        <taxon>Bryophyta</taxon>
        <taxon>Bryophytina</taxon>
        <taxon>Bryopsida</taxon>
        <taxon>Dicranidae</taxon>
        <taxon>Pseudoditrichales</taxon>
        <taxon>Ditrichaceae</taxon>
        <taxon>Ceratodon</taxon>
    </lineage>
</organism>
<comment type="subcellular location">
    <subcellularLocation>
        <location evidence="1">Membrane</location>
        <topology evidence="1">Peripheral membrane protein</topology>
    </subcellularLocation>
</comment>
<dbReference type="InterPro" id="IPR004152">
    <property type="entry name" value="GAT_dom"/>
</dbReference>
<reference evidence="9" key="1">
    <citation type="submission" date="2020-06" db="EMBL/GenBank/DDBJ databases">
        <title>WGS assembly of Ceratodon purpureus strain R40.</title>
        <authorList>
            <person name="Carey S.B."/>
            <person name="Jenkins J."/>
            <person name="Shu S."/>
            <person name="Lovell J.T."/>
            <person name="Sreedasyam A."/>
            <person name="Maumus F."/>
            <person name="Tiley G.P."/>
            <person name="Fernandez-Pozo N."/>
            <person name="Barry K."/>
            <person name="Chen C."/>
            <person name="Wang M."/>
            <person name="Lipzen A."/>
            <person name="Daum C."/>
            <person name="Saski C.A."/>
            <person name="Payton A.C."/>
            <person name="Mcbreen J.C."/>
            <person name="Conrad R.E."/>
            <person name="Kollar L.M."/>
            <person name="Olsson S."/>
            <person name="Huttunen S."/>
            <person name="Landis J.B."/>
            <person name="Wickett N.J."/>
            <person name="Johnson M.G."/>
            <person name="Rensing S.A."/>
            <person name="Grimwood J."/>
            <person name="Schmutz J."/>
            <person name="Mcdaniel S.F."/>
        </authorList>
    </citation>
    <scope>NUCLEOTIDE SEQUENCE</scope>
    <source>
        <strain evidence="9">R40</strain>
    </source>
</reference>
<evidence type="ECO:0000259" key="7">
    <source>
        <dbReference type="PROSITE" id="PS50179"/>
    </source>
</evidence>
<dbReference type="InterPro" id="IPR038425">
    <property type="entry name" value="GAT_sf"/>
</dbReference>
<feature type="compositionally biased region" description="Polar residues" evidence="6">
    <location>
        <begin position="426"/>
        <end position="437"/>
    </location>
</feature>
<dbReference type="Gene3D" id="1.20.58.160">
    <property type="match status" value="1"/>
</dbReference>
<dbReference type="OrthoDB" id="2018246at2759"/>
<feature type="compositionally biased region" description="Polar residues" evidence="6">
    <location>
        <begin position="444"/>
        <end position="478"/>
    </location>
</feature>
<dbReference type="GO" id="GO:0035091">
    <property type="term" value="F:phosphatidylinositol binding"/>
    <property type="evidence" value="ECO:0007669"/>
    <property type="project" value="InterPro"/>
</dbReference>
<dbReference type="EMBL" id="CM026423">
    <property type="protein sequence ID" value="KAG0582560.1"/>
    <property type="molecule type" value="Genomic_DNA"/>
</dbReference>
<dbReference type="GO" id="GO:0043130">
    <property type="term" value="F:ubiquitin binding"/>
    <property type="evidence" value="ECO:0007669"/>
    <property type="project" value="InterPro"/>
</dbReference>
<comment type="caution">
    <text evidence="9">The sequence shown here is derived from an EMBL/GenBank/DDBJ whole genome shotgun (WGS) entry which is preliminary data.</text>
</comment>
<evidence type="ECO:0000256" key="4">
    <source>
        <dbReference type="ARBA" id="ARBA00022927"/>
    </source>
</evidence>
<proteinExistence type="inferred from homology"/>
<protein>
    <recommendedName>
        <fullName evidence="11">TOM1-like protein 2</fullName>
    </recommendedName>
</protein>
<feature type="compositionally biased region" description="Polar residues" evidence="6">
    <location>
        <begin position="604"/>
        <end position="618"/>
    </location>
</feature>
<evidence type="ECO:0000256" key="1">
    <source>
        <dbReference type="ARBA" id="ARBA00004170"/>
    </source>
</evidence>
<feature type="compositionally biased region" description="Polar residues" evidence="6">
    <location>
        <begin position="502"/>
        <end position="538"/>
    </location>
</feature>
<dbReference type="Pfam" id="PF00790">
    <property type="entry name" value="VHS"/>
    <property type="match status" value="1"/>
</dbReference>
<dbReference type="GO" id="GO:0005737">
    <property type="term" value="C:cytoplasm"/>
    <property type="evidence" value="ECO:0007669"/>
    <property type="project" value="UniProtKB-ARBA"/>
</dbReference>
<feature type="compositionally biased region" description="Low complexity" evidence="6">
    <location>
        <begin position="368"/>
        <end position="378"/>
    </location>
</feature>
<dbReference type="SMART" id="SM00288">
    <property type="entry name" value="VHS"/>
    <property type="match status" value="1"/>
</dbReference>
<dbReference type="Gene3D" id="1.25.40.90">
    <property type="match status" value="1"/>
</dbReference>
<dbReference type="PROSITE" id="PS50909">
    <property type="entry name" value="GAT"/>
    <property type="match status" value="1"/>
</dbReference>
<comment type="similarity">
    <text evidence="2">Belongs to the TOM1 family.</text>
</comment>
<evidence type="ECO:0000313" key="10">
    <source>
        <dbReference type="Proteomes" id="UP000822688"/>
    </source>
</evidence>
<dbReference type="PROSITE" id="PS50179">
    <property type="entry name" value="VHS"/>
    <property type="match status" value="1"/>
</dbReference>
<dbReference type="SUPFAM" id="SSF48464">
    <property type="entry name" value="ENTH/VHS domain"/>
    <property type="match status" value="1"/>
</dbReference>
<feature type="compositionally biased region" description="Polar residues" evidence="6">
    <location>
        <begin position="299"/>
        <end position="321"/>
    </location>
</feature>
<feature type="domain" description="GAT" evidence="8">
    <location>
        <begin position="183"/>
        <end position="271"/>
    </location>
</feature>
<dbReference type="AlphaFoldDB" id="A0A8T0IFQ6"/>
<feature type="region of interest" description="Disordered" evidence="6">
    <location>
        <begin position="401"/>
        <end position="478"/>
    </location>
</feature>
<dbReference type="CDD" id="cd14231">
    <property type="entry name" value="GAT_GGA-like_plant"/>
    <property type="match status" value="1"/>
</dbReference>
<dbReference type="GO" id="GO:0016020">
    <property type="term" value="C:membrane"/>
    <property type="evidence" value="ECO:0007669"/>
    <property type="project" value="UniProtKB-SubCell"/>
</dbReference>
<feature type="region of interest" description="Disordered" evidence="6">
    <location>
        <begin position="490"/>
        <end position="629"/>
    </location>
</feature>
<feature type="compositionally biased region" description="Polar residues" evidence="6">
    <location>
        <begin position="546"/>
        <end position="578"/>
    </location>
</feature>
<name>A0A8T0IFQ6_CERPU</name>
<accession>A0A8T0IFQ6</accession>
<keyword evidence="10" id="KW-1185">Reference proteome</keyword>
<sequence length="666" mass="71763">MSATSVVEKATSDMLIGPDWALNLDLCDAINNDPSQAKEIVKAVKKRLTNRSPQVQLLALTVLETLIKNCGDNVHQQVAEKDVLHELVKLVKKKADMRVRDKTLVLLDSWQEAFGGAGGRYPQYYMAYNDLQKAGVEFPRREGEPSVPIFTPPQSQPISSPRPPPHGPWSSAPPPTGPEDTDNVSGMGLADIKNSQNLAELCNDMVSALNPRDRMSAKEEVIVEIVDQCRINQRRVMQLVNDTSDEELLRQGLSLNDDLQRVLARYDAFLSGAPIPETPTESRIQPQKALLEDPPLSSPKVTQTQPEAQSSPQGAGSSTRPKGSARTIFPTLAPPPSSKRPVLQSSNVVASRPGDATIDLLSGDLPPSSQSEANSSSSLAVTAVDQPQKKQQVDFLALPAPEDDFNPFDSTPFQATPHTEAVSPVYPTQSFKQQTETPVLRPENSWSPTTTVTGTQRQQSSFYGEVQTQPTESVSGQPVEAQQQYFYPQSQPVTATPPPWQEDTQAPQPDQQWQGSPRASYPSWSGGNTTQMWNSGQQPAVGGMEQQYSGTGYAGISSQSSLGPPVQSTHQARVSSDLSRLGSGGTGPGDNFGSQYLLQRGSAYGQSSPLGTAPQPGNSKPAAVSKQALKSPDTLFHDLVDLRSVNAKFKAASLANKTPNTSKAGP</sequence>
<dbReference type="Pfam" id="PF03127">
    <property type="entry name" value="GAT"/>
    <property type="match status" value="1"/>
</dbReference>
<keyword evidence="3" id="KW-0813">Transport</keyword>
<keyword evidence="5" id="KW-0472">Membrane</keyword>
<evidence type="ECO:0000256" key="2">
    <source>
        <dbReference type="ARBA" id="ARBA00007708"/>
    </source>
</evidence>
<dbReference type="SUPFAM" id="SSF89009">
    <property type="entry name" value="GAT-like domain"/>
    <property type="match status" value="1"/>
</dbReference>
<dbReference type="GO" id="GO:0043328">
    <property type="term" value="P:protein transport to vacuole involved in ubiquitin-dependent protein catabolic process via the multivesicular body sorting pathway"/>
    <property type="evidence" value="ECO:0007669"/>
    <property type="project" value="InterPro"/>
</dbReference>
<dbReference type="PANTHER" id="PTHR45898">
    <property type="entry name" value="TOM1-LIKE PROTEIN"/>
    <property type="match status" value="1"/>
</dbReference>
<evidence type="ECO:0000313" key="9">
    <source>
        <dbReference type="EMBL" id="KAG0582560.1"/>
    </source>
</evidence>
<dbReference type="InterPro" id="IPR008942">
    <property type="entry name" value="ENTH_VHS"/>
</dbReference>
<evidence type="ECO:0000259" key="8">
    <source>
        <dbReference type="PROSITE" id="PS50909"/>
    </source>
</evidence>
<evidence type="ECO:0000256" key="3">
    <source>
        <dbReference type="ARBA" id="ARBA00022448"/>
    </source>
</evidence>
<evidence type="ECO:0000256" key="5">
    <source>
        <dbReference type="ARBA" id="ARBA00023136"/>
    </source>
</evidence>
<dbReference type="InterPro" id="IPR002014">
    <property type="entry name" value="VHS_dom"/>
</dbReference>
<evidence type="ECO:0008006" key="11">
    <source>
        <dbReference type="Google" id="ProtNLM"/>
    </source>
</evidence>
<feature type="region of interest" description="Disordered" evidence="6">
    <location>
        <begin position="292"/>
        <end position="386"/>
    </location>
</feature>
<feature type="compositionally biased region" description="Polar residues" evidence="6">
    <location>
        <begin position="408"/>
        <end position="417"/>
    </location>
</feature>
<feature type="region of interest" description="Disordered" evidence="6">
    <location>
        <begin position="140"/>
        <end position="188"/>
    </location>
</feature>
<dbReference type="Proteomes" id="UP000822688">
    <property type="component" value="Chromosome 3"/>
</dbReference>
<gene>
    <name evidence="9" type="ORF">KC19_3G069600</name>
</gene>
<keyword evidence="4" id="KW-0653">Protein transport</keyword>
<dbReference type="PANTHER" id="PTHR45898:SF4">
    <property type="entry name" value="TARGET OF MYB PROTEIN 1"/>
    <property type="match status" value="1"/>
</dbReference>
<feature type="domain" description="VHS" evidence="7">
    <location>
        <begin position="10"/>
        <end position="139"/>
    </location>
</feature>
<dbReference type="FunFam" id="1.25.40.90:FF:000028">
    <property type="entry name" value="TOM1-like protein 2"/>
    <property type="match status" value="1"/>
</dbReference>
<evidence type="ECO:0000256" key="6">
    <source>
        <dbReference type="SAM" id="MobiDB-lite"/>
    </source>
</evidence>